<evidence type="ECO:0000256" key="4">
    <source>
        <dbReference type="SAM" id="MobiDB-lite"/>
    </source>
</evidence>
<sequence length="323" mass="35342">MGAGAMSTVVHAHDVTRRYGDVTALDQVSFSLTENRIHGLLGRNGAGKTTLMGIMTGQNFATTGELRVFDEQPYENERVLSRVCFIKESQTYPQHFKVRHALDAARLLFPHWDEDVAQALLADFRLPLKRQIRKLSRGMHSMLGITIGLASRAPLTLFDEPYLGLDAVARHLFYDHLLTDYAAHPRTVVLSTHLIDEVGDLLENVLLLDNGRVLLDTTADDLRGQVITASGPASAVDEFAATSDELHREALGRYARATLRGTFGPAERDRARELGLDLEPVSLQDIVIRLTTAQARRGDAPTGPADLGAASGDAGITNREAAR</sequence>
<keyword evidence="2" id="KW-0547">Nucleotide-binding</keyword>
<name>A0ABU7RL22_9ACTN</name>
<dbReference type="InterPro" id="IPR051782">
    <property type="entry name" value="ABC_Transporter_VariousFunc"/>
</dbReference>
<organism evidence="6 7">
    <name type="scientific">Plantactinospora sonchi</name>
    <dbReference type="NCBI Taxonomy" id="1544735"/>
    <lineage>
        <taxon>Bacteria</taxon>
        <taxon>Bacillati</taxon>
        <taxon>Actinomycetota</taxon>
        <taxon>Actinomycetes</taxon>
        <taxon>Micromonosporales</taxon>
        <taxon>Micromonosporaceae</taxon>
        <taxon>Plantactinospora</taxon>
    </lineage>
</organism>
<dbReference type="Proteomes" id="UP001332243">
    <property type="component" value="Unassembled WGS sequence"/>
</dbReference>
<evidence type="ECO:0000259" key="5">
    <source>
        <dbReference type="PROSITE" id="PS50893"/>
    </source>
</evidence>
<dbReference type="PANTHER" id="PTHR42939">
    <property type="entry name" value="ABC TRANSPORTER ATP-BINDING PROTEIN ALBC-RELATED"/>
    <property type="match status" value="1"/>
</dbReference>
<feature type="domain" description="ABC transporter" evidence="5">
    <location>
        <begin position="10"/>
        <end position="235"/>
    </location>
</feature>
<evidence type="ECO:0000313" key="7">
    <source>
        <dbReference type="Proteomes" id="UP001332243"/>
    </source>
</evidence>
<dbReference type="GO" id="GO:0005524">
    <property type="term" value="F:ATP binding"/>
    <property type="evidence" value="ECO:0007669"/>
    <property type="project" value="UniProtKB-KW"/>
</dbReference>
<dbReference type="RefSeq" id="WP_331212283.1">
    <property type="nucleotide sequence ID" value="NZ_JAZGQK010000001.1"/>
</dbReference>
<accession>A0ABU7RL22</accession>
<dbReference type="Gene3D" id="3.40.50.300">
    <property type="entry name" value="P-loop containing nucleotide triphosphate hydrolases"/>
    <property type="match status" value="1"/>
</dbReference>
<dbReference type="CDD" id="cd03230">
    <property type="entry name" value="ABC_DR_subfamily_A"/>
    <property type="match status" value="1"/>
</dbReference>
<keyword evidence="3 6" id="KW-0067">ATP-binding</keyword>
<proteinExistence type="predicted"/>
<comment type="caution">
    <text evidence="6">The sequence shown here is derived from an EMBL/GenBank/DDBJ whole genome shotgun (WGS) entry which is preliminary data.</text>
</comment>
<keyword evidence="7" id="KW-1185">Reference proteome</keyword>
<dbReference type="EMBL" id="JAZGQK010000001">
    <property type="protein sequence ID" value="MEE6257201.1"/>
    <property type="molecule type" value="Genomic_DNA"/>
</dbReference>
<evidence type="ECO:0000256" key="1">
    <source>
        <dbReference type="ARBA" id="ARBA00022448"/>
    </source>
</evidence>
<keyword evidence="1" id="KW-0813">Transport</keyword>
<evidence type="ECO:0000256" key="3">
    <source>
        <dbReference type="ARBA" id="ARBA00022840"/>
    </source>
</evidence>
<evidence type="ECO:0000256" key="2">
    <source>
        <dbReference type="ARBA" id="ARBA00022741"/>
    </source>
</evidence>
<feature type="region of interest" description="Disordered" evidence="4">
    <location>
        <begin position="295"/>
        <end position="323"/>
    </location>
</feature>
<dbReference type="InterPro" id="IPR027417">
    <property type="entry name" value="P-loop_NTPase"/>
</dbReference>
<dbReference type="PANTHER" id="PTHR42939:SF1">
    <property type="entry name" value="ABC TRANSPORTER ATP-BINDING PROTEIN ALBC-RELATED"/>
    <property type="match status" value="1"/>
</dbReference>
<dbReference type="InterPro" id="IPR003439">
    <property type="entry name" value="ABC_transporter-like_ATP-bd"/>
</dbReference>
<dbReference type="Pfam" id="PF00005">
    <property type="entry name" value="ABC_tran"/>
    <property type="match status" value="1"/>
</dbReference>
<dbReference type="PROSITE" id="PS50893">
    <property type="entry name" value="ABC_TRANSPORTER_2"/>
    <property type="match status" value="1"/>
</dbReference>
<reference evidence="6 7" key="1">
    <citation type="submission" date="2024-01" db="EMBL/GenBank/DDBJ databases">
        <title>Genome insights into Plantactinospora sonchi sp. nov.</title>
        <authorList>
            <person name="Wang L."/>
        </authorList>
    </citation>
    <scope>NUCLEOTIDE SEQUENCE [LARGE SCALE GENOMIC DNA]</scope>
    <source>
        <strain evidence="6 7">NEAU-QY2</strain>
    </source>
</reference>
<dbReference type="SUPFAM" id="SSF52540">
    <property type="entry name" value="P-loop containing nucleoside triphosphate hydrolases"/>
    <property type="match status" value="1"/>
</dbReference>
<gene>
    <name evidence="6" type="ORF">V1633_01695</name>
</gene>
<protein>
    <submittedName>
        <fullName evidence="6">ABC transporter ATP-binding protein</fullName>
    </submittedName>
</protein>
<evidence type="ECO:0000313" key="6">
    <source>
        <dbReference type="EMBL" id="MEE6257201.1"/>
    </source>
</evidence>